<feature type="signal peptide" evidence="2">
    <location>
        <begin position="1"/>
        <end position="19"/>
    </location>
</feature>
<dbReference type="EMBL" id="KV426139">
    <property type="protein sequence ID" value="KZV86997.1"/>
    <property type="molecule type" value="Genomic_DNA"/>
</dbReference>
<proteinExistence type="predicted"/>
<keyword evidence="2" id="KW-0732">Signal</keyword>
<dbReference type="Pfam" id="PF11327">
    <property type="entry name" value="Egh16-like"/>
    <property type="match status" value="1"/>
</dbReference>
<sequence>MRLSTSAVFVSLLLPVALGHGVITNVQGANGNTGAAFGVIASTPRDGSRPNPFEQDTSIIRDREAASGKATACGRTKAGGVNDIESNVAAASDAGLPSADENGQVTMTLHQVNQDGAGPYTCDVSTDATGNDFQEMDVVTNVPGFLSLSGATAEDFPLVAQMPAGATCTGGPDGNACIVRCRNKAIAGPFGGCVAVTTGDSAAASGNSTASTTAAETASATATAADSTETAAADEPSDAEVAAAEKAEAESDGDATDEDTATAATANPTKAAKATKAAGKGGLSDILGKFGLGARDTDDCAEERKRKRMIKSRIAAREHVGVWV</sequence>
<keyword evidence="4" id="KW-1185">Reference proteome</keyword>
<dbReference type="PANTHER" id="PTHR34618">
    <property type="entry name" value="SURFACE PROTEIN MAS1, PUTATIVE-RELATED"/>
    <property type="match status" value="1"/>
</dbReference>
<evidence type="ECO:0000313" key="3">
    <source>
        <dbReference type="EMBL" id="KZV86997.1"/>
    </source>
</evidence>
<name>A0A165EI90_EXIGL</name>
<feature type="compositionally biased region" description="Low complexity" evidence="1">
    <location>
        <begin position="219"/>
        <end position="242"/>
    </location>
</feature>
<dbReference type="Proteomes" id="UP000077266">
    <property type="component" value="Unassembled WGS sequence"/>
</dbReference>
<evidence type="ECO:0000256" key="2">
    <source>
        <dbReference type="SAM" id="SignalP"/>
    </source>
</evidence>
<gene>
    <name evidence="3" type="ORF">EXIGLDRAFT_752515</name>
</gene>
<protein>
    <recommendedName>
        <fullName evidence="5">GEgh 16 protein</fullName>
    </recommendedName>
</protein>
<feature type="compositionally biased region" description="Low complexity" evidence="1">
    <location>
        <begin position="261"/>
        <end position="278"/>
    </location>
</feature>
<dbReference type="STRING" id="1314781.A0A165EI90"/>
<dbReference type="InParanoid" id="A0A165EI90"/>
<dbReference type="PANTHER" id="PTHR34618:SF1">
    <property type="entry name" value="SECRETED PROTEIN"/>
    <property type="match status" value="1"/>
</dbReference>
<accession>A0A165EI90</accession>
<dbReference type="InterPro" id="IPR021476">
    <property type="entry name" value="Egh16-like"/>
</dbReference>
<dbReference type="OrthoDB" id="3241054at2759"/>
<evidence type="ECO:0008006" key="5">
    <source>
        <dbReference type="Google" id="ProtNLM"/>
    </source>
</evidence>
<evidence type="ECO:0000256" key="1">
    <source>
        <dbReference type="SAM" id="MobiDB-lite"/>
    </source>
</evidence>
<feature type="compositionally biased region" description="Acidic residues" evidence="1">
    <location>
        <begin position="250"/>
        <end position="260"/>
    </location>
</feature>
<feature type="chain" id="PRO_5007857160" description="GEgh 16 protein" evidence="2">
    <location>
        <begin position="20"/>
        <end position="324"/>
    </location>
</feature>
<dbReference type="AlphaFoldDB" id="A0A165EI90"/>
<feature type="region of interest" description="Disordered" evidence="1">
    <location>
        <begin position="219"/>
        <end position="278"/>
    </location>
</feature>
<evidence type="ECO:0000313" key="4">
    <source>
        <dbReference type="Proteomes" id="UP000077266"/>
    </source>
</evidence>
<organism evidence="3 4">
    <name type="scientific">Exidia glandulosa HHB12029</name>
    <dbReference type="NCBI Taxonomy" id="1314781"/>
    <lineage>
        <taxon>Eukaryota</taxon>
        <taxon>Fungi</taxon>
        <taxon>Dikarya</taxon>
        <taxon>Basidiomycota</taxon>
        <taxon>Agaricomycotina</taxon>
        <taxon>Agaricomycetes</taxon>
        <taxon>Auriculariales</taxon>
        <taxon>Exidiaceae</taxon>
        <taxon>Exidia</taxon>
    </lineage>
</organism>
<reference evidence="3 4" key="1">
    <citation type="journal article" date="2016" name="Mol. Biol. Evol.">
        <title>Comparative Genomics of Early-Diverging Mushroom-Forming Fungi Provides Insights into the Origins of Lignocellulose Decay Capabilities.</title>
        <authorList>
            <person name="Nagy L.G."/>
            <person name="Riley R."/>
            <person name="Tritt A."/>
            <person name="Adam C."/>
            <person name="Daum C."/>
            <person name="Floudas D."/>
            <person name="Sun H."/>
            <person name="Yadav J.S."/>
            <person name="Pangilinan J."/>
            <person name="Larsson K.H."/>
            <person name="Matsuura K."/>
            <person name="Barry K."/>
            <person name="Labutti K."/>
            <person name="Kuo R."/>
            <person name="Ohm R.A."/>
            <person name="Bhattacharya S.S."/>
            <person name="Shirouzu T."/>
            <person name="Yoshinaga Y."/>
            <person name="Martin F.M."/>
            <person name="Grigoriev I.V."/>
            <person name="Hibbett D.S."/>
        </authorList>
    </citation>
    <scope>NUCLEOTIDE SEQUENCE [LARGE SCALE GENOMIC DNA]</scope>
    <source>
        <strain evidence="3 4">HHB12029</strain>
    </source>
</reference>